<protein>
    <submittedName>
        <fullName evidence="2">NADPH:quinone oxidoreductase</fullName>
    </submittedName>
</protein>
<dbReference type="InterPro" id="IPR011032">
    <property type="entry name" value="GroES-like_sf"/>
</dbReference>
<dbReference type="AlphaFoldDB" id="A0A510HJN2"/>
<sequence>MRVYELRGRGLESLALTERPEPRPGPGQVLVRMRAASLNYRDLLVARGRYGRGPVKLPLVPLSDGAGEVVEVGPAVSRFNVGDRVAGAFFQRWVDGPLDEEKAASALGGAVDGVLAEYVVFEETGVVKIPDHLSFEEASTLPCAGVTAWVGLRVLGNLGPGETVLAMGTGGVSIFALQFAKMAGARVILTSSSDEKLERGKRLGADEAINYEKTPDWDLRARELTGGRGVDHILEVGGAKTLPRSLRAVREGGHITLVGLLGGERADLEEAAKNDRGIRVDSVYVGSLRHFEAMLKDVESARLRPVVDRVFPFEEAREAYEYLQSGRHFGKVVVRI</sequence>
<dbReference type="InterPro" id="IPR036291">
    <property type="entry name" value="NAD(P)-bd_dom_sf"/>
</dbReference>
<dbReference type="CDD" id="cd08276">
    <property type="entry name" value="MDR7"/>
    <property type="match status" value="1"/>
</dbReference>
<dbReference type="InterPro" id="IPR013149">
    <property type="entry name" value="ADH-like_C"/>
</dbReference>
<dbReference type="Gene3D" id="3.90.180.10">
    <property type="entry name" value="Medium-chain alcohol dehydrogenases, catalytic domain"/>
    <property type="match status" value="1"/>
</dbReference>
<dbReference type="EMBL" id="AP019791">
    <property type="protein sequence ID" value="BBL80219.1"/>
    <property type="molecule type" value="Genomic_DNA"/>
</dbReference>
<name>A0A510HJN2_9ACTN</name>
<dbReference type="Proteomes" id="UP000318065">
    <property type="component" value="Chromosome"/>
</dbReference>
<evidence type="ECO:0000313" key="3">
    <source>
        <dbReference type="Proteomes" id="UP000318065"/>
    </source>
</evidence>
<dbReference type="PANTHER" id="PTHR45033:SF2">
    <property type="entry name" value="ZINC-TYPE ALCOHOL DEHYDROGENASE-LIKE PROTEIN C1773.06C"/>
    <property type="match status" value="1"/>
</dbReference>
<dbReference type="Pfam" id="PF08240">
    <property type="entry name" value="ADH_N"/>
    <property type="match status" value="1"/>
</dbReference>
<dbReference type="SUPFAM" id="SSF51735">
    <property type="entry name" value="NAD(P)-binding Rossmann-fold domains"/>
    <property type="match status" value="1"/>
</dbReference>
<feature type="domain" description="Enoyl reductase (ER)" evidence="1">
    <location>
        <begin position="9"/>
        <end position="334"/>
    </location>
</feature>
<dbReference type="InterPro" id="IPR013154">
    <property type="entry name" value="ADH-like_N"/>
</dbReference>
<dbReference type="InterPro" id="IPR020843">
    <property type="entry name" value="ER"/>
</dbReference>
<dbReference type="OrthoDB" id="3175656at2"/>
<evidence type="ECO:0000313" key="2">
    <source>
        <dbReference type="EMBL" id="BBL80219.1"/>
    </source>
</evidence>
<reference evidence="2" key="1">
    <citation type="journal article" date="2019" name="Microbiol. Resour. Announc.">
        <title>Complete Genome Sequence of Rubrobacter xylanophilus Strain AA3-22, Isolated from Arima Onsen in Japan.</title>
        <authorList>
            <person name="Tomariguchi N."/>
            <person name="Miyazaki K."/>
        </authorList>
    </citation>
    <scope>NUCLEOTIDE SEQUENCE [LARGE SCALE GENOMIC DNA]</scope>
    <source>
        <strain evidence="2">AA3-22</strain>
    </source>
</reference>
<dbReference type="SUPFAM" id="SSF50129">
    <property type="entry name" value="GroES-like"/>
    <property type="match status" value="1"/>
</dbReference>
<dbReference type="InterPro" id="IPR052711">
    <property type="entry name" value="Zinc_ADH-like"/>
</dbReference>
<organism evidence="2 3">
    <name type="scientific">Rubrobacter xylanophilus</name>
    <dbReference type="NCBI Taxonomy" id="49319"/>
    <lineage>
        <taxon>Bacteria</taxon>
        <taxon>Bacillati</taxon>
        <taxon>Actinomycetota</taxon>
        <taxon>Rubrobacteria</taxon>
        <taxon>Rubrobacterales</taxon>
        <taxon>Rubrobacteraceae</taxon>
        <taxon>Rubrobacter</taxon>
    </lineage>
</organism>
<keyword evidence="3" id="KW-1185">Reference proteome</keyword>
<dbReference type="Pfam" id="PF00107">
    <property type="entry name" value="ADH_zinc_N"/>
    <property type="match status" value="1"/>
</dbReference>
<dbReference type="RefSeq" id="WP_143528251.1">
    <property type="nucleotide sequence ID" value="NZ_AP019791.1"/>
</dbReference>
<accession>A0A510HJN2</accession>
<dbReference type="Gene3D" id="3.40.50.720">
    <property type="entry name" value="NAD(P)-binding Rossmann-like Domain"/>
    <property type="match status" value="1"/>
</dbReference>
<dbReference type="PANTHER" id="PTHR45033">
    <property type="match status" value="1"/>
</dbReference>
<dbReference type="GO" id="GO:0016491">
    <property type="term" value="F:oxidoreductase activity"/>
    <property type="evidence" value="ECO:0007669"/>
    <property type="project" value="InterPro"/>
</dbReference>
<proteinExistence type="predicted"/>
<gene>
    <name evidence="2" type="primary">adhP</name>
    <name evidence="2" type="ORF">RxyAA322_20730</name>
</gene>
<dbReference type="SMART" id="SM00829">
    <property type="entry name" value="PKS_ER"/>
    <property type="match status" value="1"/>
</dbReference>
<evidence type="ECO:0000259" key="1">
    <source>
        <dbReference type="SMART" id="SM00829"/>
    </source>
</evidence>